<dbReference type="GO" id="GO:0016020">
    <property type="term" value="C:membrane"/>
    <property type="evidence" value="ECO:0007669"/>
    <property type="project" value="UniProtKB-SubCell"/>
</dbReference>
<feature type="transmembrane region" description="Helical" evidence="7">
    <location>
        <begin position="277"/>
        <end position="298"/>
    </location>
</feature>
<keyword evidence="6 7" id="KW-0472">Membrane</keyword>
<feature type="transmembrane region" description="Helical" evidence="7">
    <location>
        <begin position="45"/>
        <end position="62"/>
    </location>
</feature>
<keyword evidence="10" id="KW-1185">Reference proteome</keyword>
<reference evidence="9 10" key="1">
    <citation type="submission" date="2016-10" db="EMBL/GenBank/DDBJ databases">
        <authorList>
            <person name="de Groot N.N."/>
        </authorList>
    </citation>
    <scope>NUCLEOTIDE SEQUENCE [LARGE SCALE GENOMIC DNA]</scope>
    <source>
        <strain evidence="9 10">DSM 19012</strain>
    </source>
</reference>
<organism evidence="9 10">
    <name type="scientific">Thermophagus xiamenensis</name>
    <dbReference type="NCBI Taxonomy" id="385682"/>
    <lineage>
        <taxon>Bacteria</taxon>
        <taxon>Pseudomonadati</taxon>
        <taxon>Bacteroidota</taxon>
        <taxon>Bacteroidia</taxon>
        <taxon>Marinilabiliales</taxon>
        <taxon>Marinilabiliaceae</taxon>
        <taxon>Thermophagus</taxon>
    </lineage>
</organism>
<dbReference type="Pfam" id="PF13727">
    <property type="entry name" value="CoA_binding_3"/>
    <property type="match status" value="1"/>
</dbReference>
<accession>A0A1I2DIC6</accession>
<comment type="similarity">
    <text evidence="2">Belongs to the bacterial sugar transferase family.</text>
</comment>
<sequence>MLREKARVVNNFLAIVDVIIAVVSYNLAVFIELKHLEPLANKDSIIIHFLLVFLWYILAKALRLNQLYRSRPYSVVLFGCLSLAVVGTSALILFVWIFDLYSIDFSRLLLFGVIDLILTFGVKMLHYSFMKRARAQGFNTLHVIVIGDHTARSFLRQIVKMKEWGYRIAAIIGTEELEQEFGAVAPFLPANTNIEQLLRNKTIDEIIYCKETPSIQEIEDLLQLTSEIGVVFRMYSSFFNMLTNKTHLHYFGTTPLLTISNTPLNYLELRVKAAFDFLFSAFVVIVFSPIYVLLALAIKLDSKGPVFFKQKRVGLRGRKFVLFKFRTMVKNAEELKATLMQQNEMDGPVFKMTNDPRITRVGRFLRKTSLDELPQFFNVLIGDMSIIGPRPPLPDEVKQYKRWQLRRLSMKPGITCIWQVSGRNNIPFEEWMKMDLEYIDNWSLKLDFIIFLKTIRTMIRGDGK</sequence>
<evidence type="ECO:0000313" key="9">
    <source>
        <dbReference type="EMBL" id="SFE79993.1"/>
    </source>
</evidence>
<comment type="subcellular location">
    <subcellularLocation>
        <location evidence="1">Membrane</location>
        <topology evidence="1">Multi-pass membrane protein</topology>
    </subcellularLocation>
</comment>
<evidence type="ECO:0000313" key="10">
    <source>
        <dbReference type="Proteomes" id="UP000181976"/>
    </source>
</evidence>
<evidence type="ECO:0000259" key="8">
    <source>
        <dbReference type="Pfam" id="PF02397"/>
    </source>
</evidence>
<dbReference type="OrthoDB" id="9808602at2"/>
<dbReference type="InterPro" id="IPR003362">
    <property type="entry name" value="Bact_transf"/>
</dbReference>
<dbReference type="EMBL" id="FONA01000019">
    <property type="protein sequence ID" value="SFE79993.1"/>
    <property type="molecule type" value="Genomic_DNA"/>
</dbReference>
<dbReference type="GO" id="GO:0016780">
    <property type="term" value="F:phosphotransferase activity, for other substituted phosphate groups"/>
    <property type="evidence" value="ECO:0007669"/>
    <property type="project" value="TreeGrafter"/>
</dbReference>
<feature type="transmembrane region" description="Helical" evidence="7">
    <location>
        <begin position="109"/>
        <end position="129"/>
    </location>
</feature>
<dbReference type="PANTHER" id="PTHR30576:SF10">
    <property type="entry name" value="SLL5057 PROTEIN"/>
    <property type="match status" value="1"/>
</dbReference>
<feature type="domain" description="Bacterial sugar transferase" evidence="8">
    <location>
        <begin position="272"/>
        <end position="459"/>
    </location>
</feature>
<protein>
    <submittedName>
        <fullName evidence="9">Exopolysaccharide biosynthesis polyprenyl glycosylphosphotransferase</fullName>
    </submittedName>
</protein>
<proteinExistence type="inferred from homology"/>
<dbReference type="NCBIfam" id="TIGR03025">
    <property type="entry name" value="EPS_sugtrans"/>
    <property type="match status" value="1"/>
</dbReference>
<dbReference type="InParanoid" id="A0A1I2DIC6"/>
<keyword evidence="5 7" id="KW-1133">Transmembrane helix</keyword>
<dbReference type="STRING" id="385682.SAMN05444380_1199"/>
<evidence type="ECO:0000256" key="1">
    <source>
        <dbReference type="ARBA" id="ARBA00004141"/>
    </source>
</evidence>
<dbReference type="eggNOG" id="COG2148">
    <property type="taxonomic scope" value="Bacteria"/>
</dbReference>
<name>A0A1I2DIC6_9BACT</name>
<dbReference type="Proteomes" id="UP000181976">
    <property type="component" value="Unassembled WGS sequence"/>
</dbReference>
<dbReference type="FunCoup" id="A0A1I2DIC6">
    <property type="interactions" value="143"/>
</dbReference>
<evidence type="ECO:0000256" key="2">
    <source>
        <dbReference type="ARBA" id="ARBA00006464"/>
    </source>
</evidence>
<feature type="transmembrane region" description="Helical" evidence="7">
    <location>
        <begin position="12"/>
        <end position="33"/>
    </location>
</feature>
<evidence type="ECO:0000256" key="6">
    <source>
        <dbReference type="ARBA" id="ARBA00023136"/>
    </source>
</evidence>
<evidence type="ECO:0000256" key="5">
    <source>
        <dbReference type="ARBA" id="ARBA00022989"/>
    </source>
</evidence>
<feature type="transmembrane region" description="Helical" evidence="7">
    <location>
        <begin position="74"/>
        <end position="97"/>
    </location>
</feature>
<evidence type="ECO:0000256" key="7">
    <source>
        <dbReference type="SAM" id="Phobius"/>
    </source>
</evidence>
<dbReference type="Pfam" id="PF02397">
    <property type="entry name" value="Bac_transf"/>
    <property type="match status" value="1"/>
</dbReference>
<evidence type="ECO:0000256" key="4">
    <source>
        <dbReference type="ARBA" id="ARBA00022692"/>
    </source>
</evidence>
<dbReference type="InterPro" id="IPR017475">
    <property type="entry name" value="EPS_sugar_tfrase"/>
</dbReference>
<dbReference type="RefSeq" id="WP_010527499.1">
    <property type="nucleotide sequence ID" value="NZ_AFSL01000053.1"/>
</dbReference>
<keyword evidence="4 7" id="KW-0812">Transmembrane</keyword>
<dbReference type="AlphaFoldDB" id="A0A1I2DIC6"/>
<dbReference type="Gene3D" id="3.40.50.720">
    <property type="entry name" value="NAD(P)-binding Rossmann-like Domain"/>
    <property type="match status" value="1"/>
</dbReference>
<dbReference type="PANTHER" id="PTHR30576">
    <property type="entry name" value="COLANIC BIOSYNTHESIS UDP-GLUCOSE LIPID CARRIER TRANSFERASE"/>
    <property type="match status" value="1"/>
</dbReference>
<evidence type="ECO:0000256" key="3">
    <source>
        <dbReference type="ARBA" id="ARBA00022679"/>
    </source>
</evidence>
<keyword evidence="3 9" id="KW-0808">Transferase</keyword>
<gene>
    <name evidence="9" type="ORF">SAMN05444380_1199</name>
</gene>